<feature type="non-terminal residue" evidence="7">
    <location>
        <position position="1"/>
    </location>
</feature>
<proteinExistence type="inferred from homology"/>
<accession>A0A3B0RLT7</accession>
<protein>
    <submittedName>
        <fullName evidence="7">Zinc uptake regulation protein Zur</fullName>
    </submittedName>
</protein>
<keyword evidence="4" id="KW-0805">Transcription regulation</keyword>
<evidence type="ECO:0000256" key="2">
    <source>
        <dbReference type="ARBA" id="ARBA00022491"/>
    </source>
</evidence>
<evidence type="ECO:0000256" key="5">
    <source>
        <dbReference type="ARBA" id="ARBA00023125"/>
    </source>
</evidence>
<keyword evidence="5" id="KW-0238">DNA-binding</keyword>
<dbReference type="PANTHER" id="PTHR33202:SF6">
    <property type="entry name" value="ZINC UPTAKE REGULATION PROTEIN"/>
    <property type="match status" value="1"/>
</dbReference>
<keyword evidence="2" id="KW-0678">Repressor</keyword>
<keyword evidence="6" id="KW-0804">Transcription</keyword>
<dbReference type="GO" id="GO:0005829">
    <property type="term" value="C:cytosol"/>
    <property type="evidence" value="ECO:0007669"/>
    <property type="project" value="TreeGrafter"/>
</dbReference>
<keyword evidence="3" id="KW-0862">Zinc</keyword>
<dbReference type="AlphaFoldDB" id="A0A3B0RLT7"/>
<reference evidence="7" key="1">
    <citation type="submission" date="2018-06" db="EMBL/GenBank/DDBJ databases">
        <authorList>
            <person name="Zhirakovskaya E."/>
        </authorList>
    </citation>
    <scope>NUCLEOTIDE SEQUENCE</scope>
</reference>
<dbReference type="GO" id="GO:1900376">
    <property type="term" value="P:regulation of secondary metabolite biosynthetic process"/>
    <property type="evidence" value="ECO:0007669"/>
    <property type="project" value="TreeGrafter"/>
</dbReference>
<comment type="similarity">
    <text evidence="1">Belongs to the Fur family.</text>
</comment>
<dbReference type="InterPro" id="IPR036388">
    <property type="entry name" value="WH-like_DNA-bd_sf"/>
</dbReference>
<dbReference type="EMBL" id="UOEG01000121">
    <property type="protein sequence ID" value="VAV94504.1"/>
    <property type="molecule type" value="Genomic_DNA"/>
</dbReference>
<name>A0A3B0RLT7_9ZZZZ</name>
<sequence>AQKLHFTPLRRRALEILLYEHRAMGAYDVLDHLRHDGLGSQPPVAYRALDFLVSHGFAHKIERLNAFIACARPGQDHTPAFLICRHCDAVAEAHLEPSRGMLGRAAQDTGFTIEQAVVEALGLCPNCAQNCTKDPQ</sequence>
<dbReference type="Gene3D" id="3.30.1490.190">
    <property type="match status" value="1"/>
</dbReference>
<dbReference type="PANTHER" id="PTHR33202">
    <property type="entry name" value="ZINC UPTAKE REGULATION PROTEIN"/>
    <property type="match status" value="1"/>
</dbReference>
<dbReference type="GO" id="GO:0045892">
    <property type="term" value="P:negative regulation of DNA-templated transcription"/>
    <property type="evidence" value="ECO:0007669"/>
    <property type="project" value="TreeGrafter"/>
</dbReference>
<dbReference type="GO" id="GO:0008270">
    <property type="term" value="F:zinc ion binding"/>
    <property type="evidence" value="ECO:0007669"/>
    <property type="project" value="TreeGrafter"/>
</dbReference>
<dbReference type="Gene3D" id="1.10.10.10">
    <property type="entry name" value="Winged helix-like DNA-binding domain superfamily/Winged helix DNA-binding domain"/>
    <property type="match status" value="1"/>
</dbReference>
<evidence type="ECO:0000256" key="1">
    <source>
        <dbReference type="ARBA" id="ARBA00007957"/>
    </source>
</evidence>
<dbReference type="InterPro" id="IPR002481">
    <property type="entry name" value="FUR"/>
</dbReference>
<evidence type="ECO:0000313" key="7">
    <source>
        <dbReference type="EMBL" id="VAV94504.1"/>
    </source>
</evidence>
<evidence type="ECO:0000256" key="4">
    <source>
        <dbReference type="ARBA" id="ARBA00023015"/>
    </source>
</evidence>
<dbReference type="GO" id="GO:0003700">
    <property type="term" value="F:DNA-binding transcription factor activity"/>
    <property type="evidence" value="ECO:0007669"/>
    <property type="project" value="InterPro"/>
</dbReference>
<dbReference type="InterPro" id="IPR036390">
    <property type="entry name" value="WH_DNA-bd_sf"/>
</dbReference>
<organism evidence="7">
    <name type="scientific">hydrothermal vent metagenome</name>
    <dbReference type="NCBI Taxonomy" id="652676"/>
    <lineage>
        <taxon>unclassified sequences</taxon>
        <taxon>metagenomes</taxon>
        <taxon>ecological metagenomes</taxon>
    </lineage>
</organism>
<dbReference type="InterPro" id="IPR043135">
    <property type="entry name" value="Fur_C"/>
</dbReference>
<evidence type="ECO:0000256" key="3">
    <source>
        <dbReference type="ARBA" id="ARBA00022833"/>
    </source>
</evidence>
<dbReference type="GO" id="GO:0000976">
    <property type="term" value="F:transcription cis-regulatory region binding"/>
    <property type="evidence" value="ECO:0007669"/>
    <property type="project" value="TreeGrafter"/>
</dbReference>
<evidence type="ECO:0000256" key="6">
    <source>
        <dbReference type="ARBA" id="ARBA00023163"/>
    </source>
</evidence>
<dbReference type="SUPFAM" id="SSF46785">
    <property type="entry name" value="Winged helix' DNA-binding domain"/>
    <property type="match status" value="1"/>
</dbReference>
<gene>
    <name evidence="7" type="ORF">MNBD_ALPHA07-2460</name>
</gene>